<name>A0ABZ1B4Z2_9ACTN</name>
<keyword evidence="3" id="KW-1185">Reference proteome</keyword>
<organism evidence="2 3">
    <name type="scientific">Blastococcus brunescens</name>
    <dbReference type="NCBI Taxonomy" id="1564165"/>
    <lineage>
        <taxon>Bacteria</taxon>
        <taxon>Bacillati</taxon>
        <taxon>Actinomycetota</taxon>
        <taxon>Actinomycetes</taxon>
        <taxon>Geodermatophilales</taxon>
        <taxon>Geodermatophilaceae</taxon>
        <taxon>Blastococcus</taxon>
    </lineage>
</organism>
<reference evidence="2 3" key="1">
    <citation type="submission" date="2023-12" db="EMBL/GenBank/DDBJ databases">
        <title>Blastococcus brunescens sp. nov., an actonobacterium isolated from sandstone collected in sahara desert.</title>
        <authorList>
            <person name="Gtari M."/>
            <person name="Ghodhbane F."/>
        </authorList>
    </citation>
    <scope>NUCLEOTIDE SEQUENCE [LARGE SCALE GENOMIC DNA]</scope>
    <source>
        <strain evidence="2 3">BMG 8361</strain>
    </source>
</reference>
<evidence type="ECO:0000313" key="2">
    <source>
        <dbReference type="EMBL" id="WRL64090.1"/>
    </source>
</evidence>
<gene>
    <name evidence="2" type="ORF">U6N30_31675</name>
</gene>
<proteinExistence type="predicted"/>
<dbReference type="Proteomes" id="UP001324287">
    <property type="component" value="Chromosome"/>
</dbReference>
<dbReference type="Pfam" id="PF07739">
    <property type="entry name" value="TipAS"/>
    <property type="match status" value="1"/>
</dbReference>
<dbReference type="EMBL" id="CP141261">
    <property type="protein sequence ID" value="WRL64090.1"/>
    <property type="molecule type" value="Genomic_DNA"/>
</dbReference>
<dbReference type="Gene3D" id="1.10.490.50">
    <property type="entry name" value="Antibiotic binding domain of TipA-like multidrug resistance regulators"/>
    <property type="match status" value="1"/>
</dbReference>
<feature type="domain" description="TipAS antibiotic-recognition" evidence="1">
    <location>
        <begin position="1"/>
        <end position="36"/>
    </location>
</feature>
<protein>
    <submittedName>
        <fullName evidence="2">TipAS antibiotic-recognition domain-containing protein</fullName>
    </submittedName>
</protein>
<evidence type="ECO:0000259" key="1">
    <source>
        <dbReference type="Pfam" id="PF07739"/>
    </source>
</evidence>
<dbReference type="InterPro" id="IPR036244">
    <property type="entry name" value="TipA-like_antibiotic-bd"/>
</dbReference>
<accession>A0ABZ1B4Z2</accession>
<sequence>MHAGLGRMYVEDERFTATYEAMAPGLAKYVSTANQANAARQG</sequence>
<dbReference type="InterPro" id="IPR012925">
    <property type="entry name" value="TipAS_dom"/>
</dbReference>
<dbReference type="SUPFAM" id="SSF89082">
    <property type="entry name" value="Antibiotic binding domain of TipA-like multidrug resistance regulators"/>
    <property type="match status" value="1"/>
</dbReference>
<evidence type="ECO:0000313" key="3">
    <source>
        <dbReference type="Proteomes" id="UP001324287"/>
    </source>
</evidence>